<keyword evidence="2" id="KW-1185">Reference proteome</keyword>
<proteinExistence type="predicted"/>
<dbReference type="EMBL" id="UZAI01018007">
    <property type="protein sequence ID" value="VDP32050.1"/>
    <property type="molecule type" value="Genomic_DNA"/>
</dbReference>
<evidence type="ECO:0000313" key="1">
    <source>
        <dbReference type="EMBL" id="VDP32050.1"/>
    </source>
</evidence>
<evidence type="ECO:0000313" key="2">
    <source>
        <dbReference type="Proteomes" id="UP000277204"/>
    </source>
</evidence>
<protein>
    <submittedName>
        <fullName evidence="1">Uncharacterized protein</fullName>
    </submittedName>
</protein>
<feature type="non-terminal residue" evidence="1">
    <location>
        <position position="1"/>
    </location>
</feature>
<organism evidence="1 2">
    <name type="scientific">Schistosoma margrebowiei</name>
    <dbReference type="NCBI Taxonomy" id="48269"/>
    <lineage>
        <taxon>Eukaryota</taxon>
        <taxon>Metazoa</taxon>
        <taxon>Spiralia</taxon>
        <taxon>Lophotrochozoa</taxon>
        <taxon>Platyhelminthes</taxon>
        <taxon>Trematoda</taxon>
        <taxon>Digenea</taxon>
        <taxon>Strigeidida</taxon>
        <taxon>Schistosomatoidea</taxon>
        <taxon>Schistosomatidae</taxon>
        <taxon>Schistosoma</taxon>
    </lineage>
</organism>
<sequence>FFPEGWAKRVNIPGKTNGIVTSSNPSKVNVVSEVFSECNNSKRFTQAVDRIFESIQQRRRSTQLNETSTMFFTCFRGLGGRTSKERNNRPEEIQCHPVSRQSYKPREGKEITLSVKEYLPPAEHKNLLLDANRSDFDTQFHHTCSSGIYSPGLSIRSDSPDLFDLQRNKVNSENDLKQPVNIIDKETSFGLFDHLHGIHFSKSDYNEIIQPSDLYFSQYSRKMQHSPRMVEFPLFPNNNSTNNFSVINNRSAHAMVSETIPTNVYHNRQRTLSQNQFNQYEEQALRSYDIGLCKNCQMLYSKQTNTNLQIDNILNFNPNVFQNTRKSNSTNKFSKDNWKFNFSSQPYNVNNLNFYPIETNRDEFQDFLDDCKFRYVQLNNEILSCKD</sequence>
<dbReference type="Proteomes" id="UP000277204">
    <property type="component" value="Unassembled WGS sequence"/>
</dbReference>
<reference evidence="1 2" key="1">
    <citation type="submission" date="2018-11" db="EMBL/GenBank/DDBJ databases">
        <authorList>
            <consortium name="Pathogen Informatics"/>
        </authorList>
    </citation>
    <scope>NUCLEOTIDE SEQUENCE [LARGE SCALE GENOMIC DNA]</scope>
    <source>
        <strain evidence="1 2">Zambia</strain>
    </source>
</reference>
<dbReference type="AlphaFoldDB" id="A0A183MU36"/>
<accession>A0A183MU36</accession>
<gene>
    <name evidence="1" type="ORF">SMRZ_LOCUS19561</name>
</gene>
<name>A0A183MU36_9TREM</name>